<dbReference type="InterPro" id="IPR008183">
    <property type="entry name" value="Aldose_1/G6P_1-epimerase"/>
</dbReference>
<reference evidence="2" key="1">
    <citation type="journal article" date="2019" name="Int. J. Syst. Evol. Microbiol.">
        <title>The Global Catalogue of Microorganisms (GCM) 10K type strain sequencing project: providing services to taxonomists for standard genome sequencing and annotation.</title>
        <authorList>
            <consortium name="The Broad Institute Genomics Platform"/>
            <consortium name="The Broad Institute Genome Sequencing Center for Infectious Disease"/>
            <person name="Wu L."/>
            <person name="Ma J."/>
        </authorList>
    </citation>
    <scope>NUCLEOTIDE SEQUENCE [LARGE SCALE GENOMIC DNA]</scope>
    <source>
        <strain evidence="2">JCM 17250</strain>
    </source>
</reference>
<dbReference type="PANTHER" id="PTHR11122">
    <property type="entry name" value="APOSPORY-ASSOCIATED PROTEIN C-RELATED"/>
    <property type="match status" value="1"/>
</dbReference>
<keyword evidence="2" id="KW-1185">Reference proteome</keyword>
<proteinExistence type="predicted"/>
<evidence type="ECO:0008006" key="3">
    <source>
        <dbReference type="Google" id="ProtNLM"/>
    </source>
</evidence>
<dbReference type="Gene3D" id="2.70.98.10">
    <property type="match status" value="1"/>
</dbReference>
<name>A0ABP7V366_9BACI</name>
<gene>
    <name evidence="1" type="ORF">GCM10022410_02110</name>
</gene>
<dbReference type="Pfam" id="PF01263">
    <property type="entry name" value="Aldose_epim"/>
    <property type="match status" value="1"/>
</dbReference>
<dbReference type="SUPFAM" id="SSF74650">
    <property type="entry name" value="Galactose mutarotase-like"/>
    <property type="match status" value="1"/>
</dbReference>
<comment type="caution">
    <text evidence="1">The sequence shown here is derived from an EMBL/GenBank/DDBJ whole genome shotgun (WGS) entry which is preliminary data.</text>
</comment>
<dbReference type="PANTHER" id="PTHR11122:SF13">
    <property type="entry name" value="GLUCOSE-6-PHOSPHATE 1-EPIMERASE"/>
    <property type="match status" value="1"/>
</dbReference>
<organism evidence="1 2">
    <name type="scientific">Amphibacillus indicireducens</name>
    <dbReference type="NCBI Taxonomy" id="1076330"/>
    <lineage>
        <taxon>Bacteria</taxon>
        <taxon>Bacillati</taxon>
        <taxon>Bacillota</taxon>
        <taxon>Bacilli</taxon>
        <taxon>Bacillales</taxon>
        <taxon>Bacillaceae</taxon>
        <taxon>Amphibacillus</taxon>
    </lineage>
</organism>
<dbReference type="InterPro" id="IPR011013">
    <property type="entry name" value="Gal_mutarotase_sf_dom"/>
</dbReference>
<dbReference type="InterPro" id="IPR014718">
    <property type="entry name" value="GH-type_carb-bd"/>
</dbReference>
<evidence type="ECO:0000313" key="1">
    <source>
        <dbReference type="EMBL" id="GAA4058572.1"/>
    </source>
</evidence>
<protein>
    <recommendedName>
        <fullName evidence="3">Aldose 1-epimerase</fullName>
    </recommendedName>
</protein>
<dbReference type="Proteomes" id="UP001501734">
    <property type="component" value="Unassembled WGS sequence"/>
</dbReference>
<dbReference type="RefSeq" id="WP_344909555.1">
    <property type="nucleotide sequence ID" value="NZ_BAABDL010000014.1"/>
</dbReference>
<accession>A0ABP7V366</accession>
<sequence length="285" mass="33136">MYKIESFEKQMFQVYQLKNEQGTSWITVCPERGGIIIGYGTNGKEKLYLNEETFYDRKQNIRGGIPILFPISGQLPDGAYQWNNKEYKMPNHGLARIHPWEVIETHADEDKAFISILFESSIGTKEVYPFDFEVIFTYTLKDDQLIIYQTYRNIGKHSMPIYPGLHPYFKAESKVISIDTGAQVYFDENDGQEKEFSGKIDLTKLRESVILENKRTDIDAKIDDIDVQMKLAKDFRYTVLWSEADKDFVCIEPWTAKPGEMARQDELIIVEPGEAFETWNSFQVV</sequence>
<dbReference type="EMBL" id="BAABDL010000014">
    <property type="protein sequence ID" value="GAA4058572.1"/>
    <property type="molecule type" value="Genomic_DNA"/>
</dbReference>
<evidence type="ECO:0000313" key="2">
    <source>
        <dbReference type="Proteomes" id="UP001501734"/>
    </source>
</evidence>